<dbReference type="PANTHER" id="PTHR10683:SF40">
    <property type="entry name" value="FRUCTOSE-6-PHOSPHATE ALDOLASE 1-RELATED"/>
    <property type="match status" value="1"/>
</dbReference>
<dbReference type="GO" id="GO:0005975">
    <property type="term" value="P:carbohydrate metabolic process"/>
    <property type="evidence" value="ECO:0007669"/>
    <property type="project" value="InterPro"/>
</dbReference>
<dbReference type="AlphaFoldDB" id="A0A1G2EDW6"/>
<comment type="caution">
    <text evidence="2">The sequence shown here is derived from an EMBL/GenBank/DDBJ whole genome shotgun (WGS) entry which is preliminary data.</text>
</comment>
<dbReference type="SUPFAM" id="SSF51569">
    <property type="entry name" value="Aldolase"/>
    <property type="match status" value="1"/>
</dbReference>
<reference evidence="2 3" key="1">
    <citation type="journal article" date="2016" name="Nat. Commun.">
        <title>Thousands of microbial genomes shed light on interconnected biogeochemical processes in an aquifer system.</title>
        <authorList>
            <person name="Anantharaman K."/>
            <person name="Brown C.T."/>
            <person name="Hug L.A."/>
            <person name="Sharon I."/>
            <person name="Castelle C.J."/>
            <person name="Probst A.J."/>
            <person name="Thomas B.C."/>
            <person name="Singh A."/>
            <person name="Wilkins M.J."/>
            <person name="Karaoz U."/>
            <person name="Brodie E.L."/>
            <person name="Williams K.H."/>
            <person name="Hubbard S.S."/>
            <person name="Banfield J.F."/>
        </authorList>
    </citation>
    <scope>NUCLEOTIDE SEQUENCE [LARGE SCALE GENOMIC DNA]</scope>
</reference>
<dbReference type="STRING" id="1801672.A2896_01510"/>
<dbReference type="NCBIfam" id="TIGR02134">
    <property type="entry name" value="transald_staph"/>
    <property type="match status" value="1"/>
</dbReference>
<proteinExistence type="predicted"/>
<accession>A0A1G2EDW6</accession>
<dbReference type="InterPro" id="IPR011861">
    <property type="entry name" value="Transald_staph-type"/>
</dbReference>
<dbReference type="Pfam" id="PF00923">
    <property type="entry name" value="TAL_FSA"/>
    <property type="match status" value="1"/>
</dbReference>
<dbReference type="Proteomes" id="UP000178647">
    <property type="component" value="Unassembled WGS sequence"/>
</dbReference>
<evidence type="ECO:0000256" key="1">
    <source>
        <dbReference type="ARBA" id="ARBA00023270"/>
    </source>
</evidence>
<organism evidence="2 3">
    <name type="scientific">Candidatus Nealsonbacteria bacterium RIFCSPLOWO2_01_FULL_43_32</name>
    <dbReference type="NCBI Taxonomy" id="1801672"/>
    <lineage>
        <taxon>Bacteria</taxon>
        <taxon>Candidatus Nealsoniibacteriota</taxon>
    </lineage>
</organism>
<protein>
    <submittedName>
        <fullName evidence="2">Transaldolase</fullName>
    </submittedName>
</protein>
<dbReference type="Gene3D" id="3.20.20.70">
    <property type="entry name" value="Aldolase class I"/>
    <property type="match status" value="1"/>
</dbReference>
<keyword evidence="1" id="KW-0704">Schiff base</keyword>
<name>A0A1G2EDW6_9BACT</name>
<dbReference type="EMBL" id="MHMH01000021">
    <property type="protein sequence ID" value="OGZ24016.1"/>
    <property type="molecule type" value="Genomic_DNA"/>
</dbReference>
<dbReference type="InterPro" id="IPR013785">
    <property type="entry name" value="Aldolase_TIM"/>
</dbReference>
<dbReference type="InterPro" id="IPR001585">
    <property type="entry name" value="TAL/FSA"/>
</dbReference>
<evidence type="ECO:0000313" key="2">
    <source>
        <dbReference type="EMBL" id="OGZ24016.1"/>
    </source>
</evidence>
<evidence type="ECO:0000313" key="3">
    <source>
        <dbReference type="Proteomes" id="UP000178647"/>
    </source>
</evidence>
<sequence length="239" mass="26779">MVKKIGELKVKIFADGADKQTMLEFNQNPLVKGFTTNPSLMKEAGVIDYQAFAKEILAAIKDKPVSLEVFSDDFPEMARQAKIINRLGENIYVKIPITNTKAESSFELIKELSSQGIKINVTAILDLDQVKHIAPAFSSAAPGIVSVFAGRIADTGRDPVPIMKEAKEFLRGFKNLELLWASPRQVFDIFQAEEANCDIITVLPGFLKKLDRIGKDLKDYSLETVKMFYDDARNQEYKL</sequence>
<dbReference type="PANTHER" id="PTHR10683">
    <property type="entry name" value="TRANSALDOLASE"/>
    <property type="match status" value="1"/>
</dbReference>
<gene>
    <name evidence="2" type="ORF">A2896_01510</name>
</gene>